<dbReference type="Pfam" id="PF00135">
    <property type="entry name" value="COesterase"/>
    <property type="match status" value="1"/>
</dbReference>
<name>A0A6J2KIR6_BOMMA</name>
<feature type="domain" description="Carboxylesterase type B" evidence="8">
    <location>
        <begin position="42"/>
        <end position="563"/>
    </location>
</feature>
<evidence type="ECO:0000313" key="10">
    <source>
        <dbReference type="RefSeq" id="XP_028042226.1"/>
    </source>
</evidence>
<dbReference type="OrthoDB" id="19653at2759"/>
<evidence type="ECO:0000256" key="7">
    <source>
        <dbReference type="SAM" id="MobiDB-lite"/>
    </source>
</evidence>
<sequence length="571" mass="64318">MSRTFVLLINSVLLFAAYGQCHEGHGHHHHDQNVGHQHDRPSPKVTSASGVFLGSWMQTRRGRHFQGFRGIRYAEAPVGDLRFQAPKPILQYSGEVDASKEGPACPQPTNPNYYNNVDEDCLRLNVYTHGSSGELRPVVIFIHAGGFYAASGRSDIAGPDYFLDKDIVLVTINYRLSSLGFLSTGDELAPGNNGYKDQVMALRWVQRNIASFGGDPNLVTIAGYSAGSFSVMLHTVSPMSKGLFHRAISMSGSPISQVVIPHDQRQLAVRQAELLDCPTNSSRAIIDCLKTKPWRDIGNSLHGFFEFAYDPVLIWVPLVEKDYGQERFLVKQPLDSIRQREIHSVPYIISQTQDEFFWKALNILANQTLTDTMNNEWERIAPISFYLPASTSRQASNKLKQAYLGGKDLVNDTASADGLGKLYNDAIIGFGVHRLVNLMSQYSSKPVYYYEFAYIGNHSHYEDPVTKKPTGAAHHDELIYLFSVNATFPFIEASDSLDSKMVDKMTSIWYNFLKNGDPNPRDNSPELSGLSWPAMKPDDRKYLRIDKTFSVHENLFEDRFKIWEELYPITN</sequence>
<dbReference type="InterPro" id="IPR002018">
    <property type="entry name" value="CarbesteraseB"/>
</dbReference>
<evidence type="ECO:0000256" key="4">
    <source>
        <dbReference type="ARBA" id="ARBA00023157"/>
    </source>
</evidence>
<keyword evidence="5" id="KW-0325">Glycoprotein</keyword>
<dbReference type="InterPro" id="IPR019826">
    <property type="entry name" value="Carboxylesterase_B_AS"/>
</dbReference>
<keyword evidence="9" id="KW-1185">Reference proteome</keyword>
<dbReference type="RefSeq" id="XP_028042226.1">
    <property type="nucleotide sequence ID" value="XM_028186425.1"/>
</dbReference>
<dbReference type="KEGG" id="bman:114251939"/>
<dbReference type="PANTHER" id="PTHR43142">
    <property type="entry name" value="CARBOXYLIC ESTER HYDROLASE"/>
    <property type="match status" value="1"/>
</dbReference>
<dbReference type="AlphaFoldDB" id="A0A6J2KIR6"/>
<evidence type="ECO:0000256" key="2">
    <source>
        <dbReference type="ARBA" id="ARBA00022487"/>
    </source>
</evidence>
<dbReference type="SUPFAM" id="SSF53474">
    <property type="entry name" value="alpha/beta-Hydrolases"/>
    <property type="match status" value="1"/>
</dbReference>
<evidence type="ECO:0000313" key="9">
    <source>
        <dbReference type="Proteomes" id="UP000504629"/>
    </source>
</evidence>
<evidence type="ECO:0000259" key="8">
    <source>
        <dbReference type="Pfam" id="PF00135"/>
    </source>
</evidence>
<dbReference type="EC" id="3.1.1.-" evidence="6"/>
<feature type="compositionally biased region" description="Basic and acidic residues" evidence="7">
    <location>
        <begin position="31"/>
        <end position="42"/>
    </location>
</feature>
<gene>
    <name evidence="10" type="primary">LOC114251939</name>
</gene>
<dbReference type="GO" id="GO:0052689">
    <property type="term" value="F:carboxylic ester hydrolase activity"/>
    <property type="evidence" value="ECO:0007669"/>
    <property type="project" value="UniProtKB-KW"/>
</dbReference>
<dbReference type="Proteomes" id="UP000504629">
    <property type="component" value="Unplaced"/>
</dbReference>
<dbReference type="Gene3D" id="3.40.50.1820">
    <property type="entry name" value="alpha/beta hydrolase"/>
    <property type="match status" value="1"/>
</dbReference>
<keyword evidence="3 6" id="KW-0378">Hydrolase</keyword>
<comment type="similarity">
    <text evidence="1 6">Belongs to the type-B carboxylesterase/lipase family.</text>
</comment>
<dbReference type="PANTHER" id="PTHR43142:SF1">
    <property type="entry name" value="CARBOXYLIC ESTER HYDROLASE"/>
    <property type="match status" value="1"/>
</dbReference>
<evidence type="ECO:0000256" key="3">
    <source>
        <dbReference type="ARBA" id="ARBA00022801"/>
    </source>
</evidence>
<dbReference type="FunFam" id="3.40.50.1820:FF:000155">
    <property type="entry name" value="Carboxylic ester hydrolase"/>
    <property type="match status" value="1"/>
</dbReference>
<evidence type="ECO:0000256" key="6">
    <source>
        <dbReference type="RuleBase" id="RU361235"/>
    </source>
</evidence>
<accession>A0A6J2KIR6</accession>
<feature type="region of interest" description="Disordered" evidence="7">
    <location>
        <begin position="25"/>
        <end position="44"/>
    </location>
</feature>
<organism evidence="9 10">
    <name type="scientific">Bombyx mandarina</name>
    <name type="common">Wild silk moth</name>
    <name type="synonym">Wild silkworm</name>
    <dbReference type="NCBI Taxonomy" id="7092"/>
    <lineage>
        <taxon>Eukaryota</taxon>
        <taxon>Metazoa</taxon>
        <taxon>Ecdysozoa</taxon>
        <taxon>Arthropoda</taxon>
        <taxon>Hexapoda</taxon>
        <taxon>Insecta</taxon>
        <taxon>Pterygota</taxon>
        <taxon>Neoptera</taxon>
        <taxon>Endopterygota</taxon>
        <taxon>Lepidoptera</taxon>
        <taxon>Glossata</taxon>
        <taxon>Ditrysia</taxon>
        <taxon>Bombycoidea</taxon>
        <taxon>Bombycidae</taxon>
        <taxon>Bombycinae</taxon>
        <taxon>Bombyx</taxon>
    </lineage>
</organism>
<feature type="chain" id="PRO_5027139096" description="Carboxylic ester hydrolase" evidence="6">
    <location>
        <begin position="20"/>
        <end position="571"/>
    </location>
</feature>
<dbReference type="CTD" id="692374"/>
<keyword evidence="2" id="KW-0719">Serine esterase</keyword>
<evidence type="ECO:0000256" key="1">
    <source>
        <dbReference type="ARBA" id="ARBA00005964"/>
    </source>
</evidence>
<evidence type="ECO:0000256" key="5">
    <source>
        <dbReference type="ARBA" id="ARBA00023180"/>
    </source>
</evidence>
<feature type="signal peptide" evidence="6">
    <location>
        <begin position="1"/>
        <end position="19"/>
    </location>
</feature>
<protein>
    <recommendedName>
        <fullName evidence="6">Carboxylic ester hydrolase</fullName>
        <ecNumber evidence="6">3.1.1.-</ecNumber>
    </recommendedName>
</protein>
<reference evidence="10" key="1">
    <citation type="submission" date="2025-08" db="UniProtKB">
        <authorList>
            <consortium name="RefSeq"/>
        </authorList>
    </citation>
    <scope>IDENTIFICATION</scope>
    <source>
        <tissue evidence="10">Silk gland</tissue>
    </source>
</reference>
<proteinExistence type="inferred from homology"/>
<keyword evidence="4" id="KW-1015">Disulfide bond</keyword>
<keyword evidence="6" id="KW-0732">Signal</keyword>
<dbReference type="GeneID" id="114251939"/>
<dbReference type="PROSITE" id="PS00122">
    <property type="entry name" value="CARBOXYLESTERASE_B_1"/>
    <property type="match status" value="1"/>
</dbReference>
<dbReference type="InterPro" id="IPR029058">
    <property type="entry name" value="AB_hydrolase_fold"/>
</dbReference>